<dbReference type="Proteomes" id="UP000824078">
    <property type="component" value="Unassembled WGS sequence"/>
</dbReference>
<reference evidence="1" key="2">
    <citation type="journal article" date="2021" name="PeerJ">
        <title>Extensive microbial diversity within the chicken gut microbiome revealed by metagenomics and culture.</title>
        <authorList>
            <person name="Gilroy R."/>
            <person name="Ravi A."/>
            <person name="Getino M."/>
            <person name="Pursley I."/>
            <person name="Horton D.L."/>
            <person name="Alikhan N.F."/>
            <person name="Baker D."/>
            <person name="Gharbi K."/>
            <person name="Hall N."/>
            <person name="Watson M."/>
            <person name="Adriaenssens E.M."/>
            <person name="Foster-Nyarko E."/>
            <person name="Jarju S."/>
            <person name="Secka A."/>
            <person name="Antonio M."/>
            <person name="Oren A."/>
            <person name="Chaudhuri R.R."/>
            <person name="La Ragione R."/>
            <person name="Hildebrand F."/>
            <person name="Pallen M.J."/>
        </authorList>
    </citation>
    <scope>NUCLEOTIDE SEQUENCE</scope>
    <source>
        <strain evidence="1">ChiHjej12B11-29160</strain>
    </source>
</reference>
<dbReference type="AlphaFoldDB" id="A0A9D1L4L0"/>
<organism evidence="1 2">
    <name type="scientific">Candidatus Coprovicinus avistercoris</name>
    <dbReference type="NCBI Taxonomy" id="2840754"/>
    <lineage>
        <taxon>Bacteria</taxon>
        <taxon>Bacillati</taxon>
        <taxon>Actinomycetota</taxon>
        <taxon>Coriobacteriia</taxon>
        <taxon>Coriobacteriales</taxon>
        <taxon>Coriobacteriaceae</taxon>
        <taxon>Coriobacteriaceae incertae sedis</taxon>
        <taxon>Candidatus Coprovicinus</taxon>
    </lineage>
</organism>
<comment type="caution">
    <text evidence="1">The sequence shown here is derived from an EMBL/GenBank/DDBJ whole genome shotgun (WGS) entry which is preliminary data.</text>
</comment>
<evidence type="ECO:0000313" key="1">
    <source>
        <dbReference type="EMBL" id="HIU23930.1"/>
    </source>
</evidence>
<dbReference type="EMBL" id="DVMQ01000011">
    <property type="protein sequence ID" value="HIU23930.1"/>
    <property type="molecule type" value="Genomic_DNA"/>
</dbReference>
<name>A0A9D1L4L0_9ACTN</name>
<proteinExistence type="predicted"/>
<reference evidence="1" key="1">
    <citation type="submission" date="2020-10" db="EMBL/GenBank/DDBJ databases">
        <authorList>
            <person name="Gilroy R."/>
        </authorList>
    </citation>
    <scope>NUCLEOTIDE SEQUENCE</scope>
    <source>
        <strain evidence="1">ChiHjej12B11-29160</strain>
    </source>
</reference>
<sequence>MDAWFELKERCARRESQALGGLSPNAYHELEQAINNNPTDYVKTNDEKALLILARALDRVMQERKNDDMLDDAAFEQEHERRMKRLAGACEQALELDKDCLDARTVRAIARHASRPDDLLSALLRLEDEYKPLSTSGVDPAKRRAESRLMDAAARSCLDTGRIQMTITRCQTLIEHNSTDEIGAHLTLSLAYARMENEDALDALDAQFKREGNTWMNLSRTLLLYKLNRLNAARRALSEFDRSCEGAAYALLRPTFVDCYLPDRPRFKAKSFQEALLAMHEADPAVSDTPDFVGWATEQPSILTSAQQFAHKNGLEW</sequence>
<evidence type="ECO:0000313" key="2">
    <source>
        <dbReference type="Proteomes" id="UP000824078"/>
    </source>
</evidence>
<protein>
    <submittedName>
        <fullName evidence="1">Uncharacterized protein</fullName>
    </submittedName>
</protein>
<gene>
    <name evidence="1" type="ORF">IAD17_03290</name>
</gene>
<accession>A0A9D1L4L0</accession>